<dbReference type="AlphaFoldDB" id="A0A8J6NGH1"/>
<protein>
    <submittedName>
        <fullName evidence="1">Uncharacterized protein</fullName>
    </submittedName>
</protein>
<evidence type="ECO:0000313" key="1">
    <source>
        <dbReference type="EMBL" id="MBC8333708.1"/>
    </source>
</evidence>
<name>A0A8J6NGH1_9CHLR</name>
<dbReference type="EMBL" id="JACNJN010000019">
    <property type="protein sequence ID" value="MBC8333708.1"/>
    <property type="molecule type" value="Genomic_DNA"/>
</dbReference>
<dbReference type="Proteomes" id="UP000614469">
    <property type="component" value="Unassembled WGS sequence"/>
</dbReference>
<proteinExistence type="predicted"/>
<sequence length="80" mass="8532">MSHQLHNSLVRILTADGDPVGVGFLAAENLILPCAHVIVQGSGSDETVHFDLPLLAPGESFSGRVSFRIESENSSTLLFL</sequence>
<reference evidence="1 2" key="1">
    <citation type="submission" date="2020-08" db="EMBL/GenBank/DDBJ databases">
        <title>Bridging the membrane lipid divide: bacteria of the FCB group superphylum have the potential to synthesize archaeal ether lipids.</title>
        <authorList>
            <person name="Villanueva L."/>
            <person name="Von Meijenfeldt F.A.B."/>
            <person name="Westbye A.B."/>
            <person name="Yadav S."/>
            <person name="Hopmans E.C."/>
            <person name="Dutilh B.E."/>
            <person name="Sinninghe Damste J.S."/>
        </authorList>
    </citation>
    <scope>NUCLEOTIDE SEQUENCE [LARGE SCALE GENOMIC DNA]</scope>
    <source>
        <strain evidence="1">NIOZ-UU36</strain>
    </source>
</reference>
<evidence type="ECO:0000313" key="2">
    <source>
        <dbReference type="Proteomes" id="UP000614469"/>
    </source>
</evidence>
<gene>
    <name evidence="1" type="ORF">H8E29_00430</name>
</gene>
<comment type="caution">
    <text evidence="1">The sequence shown here is derived from an EMBL/GenBank/DDBJ whole genome shotgun (WGS) entry which is preliminary data.</text>
</comment>
<organism evidence="1 2">
    <name type="scientific">Candidatus Desulfolinea nitratireducens</name>
    <dbReference type="NCBI Taxonomy" id="2841698"/>
    <lineage>
        <taxon>Bacteria</taxon>
        <taxon>Bacillati</taxon>
        <taxon>Chloroflexota</taxon>
        <taxon>Anaerolineae</taxon>
        <taxon>Anaerolineales</taxon>
        <taxon>Anaerolineales incertae sedis</taxon>
        <taxon>Candidatus Desulfolinea</taxon>
    </lineage>
</organism>
<accession>A0A8J6NGH1</accession>